<comment type="function">
    <text evidence="4">In the first step of glycine, betaine and sarcosine reductases, the substrate is bound to component PB via a Schiff base intermediate. Then the PB-activated substrate is nucleophilically attacked by the selenol anion of component PA to transform it to a carboxymethylated selenoether and the respective amine. By action of component PC, acetyl phosphate is formed, leaving component PA in its oxidized state. Finally component PA becomes reduced by the thioredoxin system to start a new catalytic cycle of reductive deamination.</text>
</comment>
<dbReference type="GO" id="GO:0033794">
    <property type="term" value="F:sarcosine reductase activity"/>
    <property type="evidence" value="ECO:0007669"/>
    <property type="project" value="UniProtKB-EC"/>
</dbReference>
<comment type="catalytic activity">
    <reaction evidence="6">
        <text>acetyl phosphate + [thioredoxin]-disulfide + NH4(+) + H2O = [thioredoxin]-dithiol + glycine + phosphate + H(+)</text>
        <dbReference type="Rhea" id="RHEA:12232"/>
        <dbReference type="Rhea" id="RHEA-COMP:10698"/>
        <dbReference type="Rhea" id="RHEA-COMP:10700"/>
        <dbReference type="ChEBI" id="CHEBI:15377"/>
        <dbReference type="ChEBI" id="CHEBI:15378"/>
        <dbReference type="ChEBI" id="CHEBI:22191"/>
        <dbReference type="ChEBI" id="CHEBI:28938"/>
        <dbReference type="ChEBI" id="CHEBI:29950"/>
        <dbReference type="ChEBI" id="CHEBI:43474"/>
        <dbReference type="ChEBI" id="CHEBI:50058"/>
        <dbReference type="ChEBI" id="CHEBI:57305"/>
        <dbReference type="EC" id="1.21.4.2"/>
    </reaction>
</comment>
<evidence type="ECO:0000256" key="5">
    <source>
        <dbReference type="ARBA" id="ARBA00025846"/>
    </source>
</evidence>
<sequence>MDLRNQARVKESAEKYGNRDLIVILGGAEADVCGIAVETVSTGDPSYAGPLSEIPLGLKAYHIFELKDEIPPEVYEEHIGFMETVFPVEDIIKECRAYRSP</sequence>
<evidence type="ECO:0000256" key="7">
    <source>
        <dbReference type="ARBA" id="ARBA00048189"/>
    </source>
</evidence>
<comment type="subunit">
    <text evidence="5">Monomer. Component of the glycine, sarcosine and betaine reductase complexes, together with components B and C.</text>
</comment>
<dbReference type="AlphaFoldDB" id="A0A3G1KXJ6"/>
<dbReference type="EMBL" id="CP017634">
    <property type="protein sequence ID" value="ATW27204.1"/>
    <property type="molecule type" value="Genomic_DNA"/>
</dbReference>
<proteinExistence type="inferred from homology"/>
<dbReference type="GO" id="GO:0030699">
    <property type="term" value="F:glycine reductase activity"/>
    <property type="evidence" value="ECO:0007669"/>
    <property type="project" value="UniProtKB-EC"/>
</dbReference>
<evidence type="ECO:0000256" key="4">
    <source>
        <dbReference type="ARBA" id="ARBA00025583"/>
    </source>
</evidence>
<evidence type="ECO:0000256" key="6">
    <source>
        <dbReference type="ARBA" id="ARBA00047603"/>
    </source>
</evidence>
<dbReference type="Proteomes" id="UP000323521">
    <property type="component" value="Chromosome"/>
</dbReference>
<comment type="catalytic activity">
    <reaction evidence="8">
        <text>acetyl phosphate + methylamine + [thioredoxin]-disulfide + H2O = sarcosine + [thioredoxin]-dithiol + phosphate + H(+)</text>
        <dbReference type="Rhea" id="RHEA:12825"/>
        <dbReference type="Rhea" id="RHEA-COMP:10698"/>
        <dbReference type="Rhea" id="RHEA-COMP:10700"/>
        <dbReference type="ChEBI" id="CHEBI:15377"/>
        <dbReference type="ChEBI" id="CHEBI:15378"/>
        <dbReference type="ChEBI" id="CHEBI:22191"/>
        <dbReference type="ChEBI" id="CHEBI:29950"/>
        <dbReference type="ChEBI" id="CHEBI:43474"/>
        <dbReference type="ChEBI" id="CHEBI:50058"/>
        <dbReference type="ChEBI" id="CHEBI:57433"/>
        <dbReference type="ChEBI" id="CHEBI:59338"/>
        <dbReference type="EC" id="1.21.4.3"/>
    </reaction>
</comment>
<dbReference type="GO" id="GO:0030700">
    <property type="term" value="C:glycine reductase complex"/>
    <property type="evidence" value="ECO:0007669"/>
    <property type="project" value="InterPro"/>
</dbReference>
<evidence type="ECO:0000256" key="2">
    <source>
        <dbReference type="ARBA" id="ARBA00022933"/>
    </source>
</evidence>
<evidence type="ECO:0000256" key="1">
    <source>
        <dbReference type="ARBA" id="ARBA00010866"/>
    </source>
</evidence>
<evidence type="ECO:0000256" key="3">
    <source>
        <dbReference type="ARBA" id="ARBA00023002"/>
    </source>
</evidence>
<keyword evidence="2" id="KW-0712">Selenocysteine</keyword>
<protein>
    <submittedName>
        <fullName evidence="9">Glycine/sarcosine/betaine reductase complex protein A</fullName>
    </submittedName>
</protein>
<dbReference type="Pfam" id="PF04723">
    <property type="entry name" value="GRDA"/>
    <property type="match status" value="1"/>
</dbReference>
<organism evidence="9 10">
    <name type="scientific">Formimonas warabiya</name>
    <dbReference type="NCBI Taxonomy" id="1761012"/>
    <lineage>
        <taxon>Bacteria</taxon>
        <taxon>Bacillati</taxon>
        <taxon>Bacillota</taxon>
        <taxon>Clostridia</taxon>
        <taxon>Eubacteriales</taxon>
        <taxon>Peptococcaceae</taxon>
        <taxon>Candidatus Formimonas</taxon>
    </lineage>
</organism>
<name>A0A3G1KXJ6_FORW1</name>
<dbReference type="GO" id="GO:0033795">
    <property type="term" value="F:betaine reductase activity"/>
    <property type="evidence" value="ECO:0007669"/>
    <property type="project" value="UniProtKB-EC"/>
</dbReference>
<evidence type="ECO:0000256" key="8">
    <source>
        <dbReference type="ARBA" id="ARBA00048720"/>
    </source>
</evidence>
<accession>A0A3G1KXJ6</accession>
<dbReference type="InterPro" id="IPR006812">
    <property type="entry name" value="GRDA"/>
</dbReference>
<gene>
    <name evidence="9" type="ORF">DCMF_22805</name>
</gene>
<comment type="catalytic activity">
    <reaction evidence="7">
        <text>acetyl phosphate + trimethylamine + [thioredoxin]-disulfide + H2O = glycine betaine + [thioredoxin]-dithiol + phosphate + H(+)</text>
        <dbReference type="Rhea" id="RHEA:11848"/>
        <dbReference type="Rhea" id="RHEA-COMP:10698"/>
        <dbReference type="Rhea" id="RHEA-COMP:10700"/>
        <dbReference type="ChEBI" id="CHEBI:15377"/>
        <dbReference type="ChEBI" id="CHEBI:15378"/>
        <dbReference type="ChEBI" id="CHEBI:17750"/>
        <dbReference type="ChEBI" id="CHEBI:22191"/>
        <dbReference type="ChEBI" id="CHEBI:29950"/>
        <dbReference type="ChEBI" id="CHEBI:43474"/>
        <dbReference type="ChEBI" id="CHEBI:50058"/>
        <dbReference type="ChEBI" id="CHEBI:58389"/>
        <dbReference type="EC" id="1.21.4.4"/>
    </reaction>
</comment>
<evidence type="ECO:0000313" key="9">
    <source>
        <dbReference type="EMBL" id="ATW27204.1"/>
    </source>
</evidence>
<evidence type="ECO:0000313" key="10">
    <source>
        <dbReference type="Proteomes" id="UP000323521"/>
    </source>
</evidence>
<reference evidence="9 10" key="1">
    <citation type="submission" date="2016-10" db="EMBL/GenBank/DDBJ databases">
        <title>Complete Genome Sequence of Peptococcaceae strain DCMF.</title>
        <authorList>
            <person name="Edwards R.J."/>
            <person name="Holland S.I."/>
            <person name="Deshpande N.P."/>
            <person name="Wong Y.K."/>
            <person name="Ertan H."/>
            <person name="Manefield M."/>
            <person name="Russell T.L."/>
            <person name="Lee M.J."/>
        </authorList>
    </citation>
    <scope>NUCLEOTIDE SEQUENCE [LARGE SCALE GENOMIC DNA]</scope>
    <source>
        <strain evidence="9 10">DCMF</strain>
    </source>
</reference>
<comment type="similarity">
    <text evidence="1">Belongs to the GrdA family.</text>
</comment>
<keyword evidence="3" id="KW-0560">Oxidoreductase</keyword>
<dbReference type="KEGG" id="fwa:DCMF_22805"/>
<keyword evidence="10" id="KW-1185">Reference proteome</keyword>